<feature type="chain" id="PRO_5046476875" evidence="4">
    <location>
        <begin position="24"/>
        <end position="1013"/>
    </location>
</feature>
<dbReference type="InterPro" id="IPR050361">
    <property type="entry name" value="MPP/UQCRC_Complex"/>
</dbReference>
<comment type="similarity">
    <text evidence="1 2">Belongs to the peptidase M16 family.</text>
</comment>
<keyword evidence="4" id="KW-0732">Signal</keyword>
<evidence type="ECO:0000259" key="5">
    <source>
        <dbReference type="Pfam" id="PF00675"/>
    </source>
</evidence>
<feature type="domain" description="Peptidase M16 C-terminal" evidence="6">
    <location>
        <begin position="255"/>
        <end position="444"/>
    </location>
</feature>
<feature type="domain" description="Peptidase M16 N-terminal" evidence="5">
    <location>
        <begin position="47"/>
        <end position="95"/>
    </location>
</feature>
<feature type="region of interest" description="Disordered" evidence="3">
    <location>
        <begin position="510"/>
        <end position="535"/>
    </location>
</feature>
<accession>A0ABV6YY93</accession>
<feature type="signal peptide" evidence="4">
    <location>
        <begin position="1"/>
        <end position="23"/>
    </location>
</feature>
<dbReference type="Proteomes" id="UP001594351">
    <property type="component" value="Unassembled WGS sequence"/>
</dbReference>
<dbReference type="InterPro" id="IPR011249">
    <property type="entry name" value="Metalloenz_LuxS/M16"/>
</dbReference>
<dbReference type="PANTHER" id="PTHR11851">
    <property type="entry name" value="METALLOPROTEASE"/>
    <property type="match status" value="1"/>
</dbReference>
<dbReference type="Gene3D" id="3.30.830.10">
    <property type="entry name" value="Metalloenzyme, LuxS/M16 peptidase-like"/>
    <property type="match status" value="5"/>
</dbReference>
<evidence type="ECO:0000256" key="3">
    <source>
        <dbReference type="SAM" id="MobiDB-lite"/>
    </source>
</evidence>
<organism evidence="7 8">
    <name type="scientific">candidate division CSSED10-310 bacterium</name>
    <dbReference type="NCBI Taxonomy" id="2855610"/>
    <lineage>
        <taxon>Bacteria</taxon>
        <taxon>Bacteria division CSSED10-310</taxon>
    </lineage>
</organism>
<gene>
    <name evidence="7" type="ORF">ACFL27_13290</name>
</gene>
<dbReference type="EMBL" id="JBHPBY010000159">
    <property type="protein sequence ID" value="MFC1851163.1"/>
    <property type="molecule type" value="Genomic_DNA"/>
</dbReference>
<name>A0ABV6YY93_UNCC1</name>
<sequence length="1013" mass="115062">MPKLRHAVIVLFSLIFISSICFAGDQALQIKLDVKEFTLENGMLFLVVERPTTPQIACRLSIRAGSALEESGKTGIAHLLEHMMFKGTKNFGTLDFKKDEELQAKIENAYQIVLKEKRKRTPNKELIESKLDEMAKLRLEVQKIYVPNANSAQLCKNGAKGVNAFTNQDQTQYMVSIPSDMIEQYFSIVSEQIFEPSWREFYVEKEVVQREWASRYINSPNGASWLDLNATAYLAHPYRNPVIGWRDDMNNYNTKDAMEFHSKYYNPNNAVCVLVGDITVDEAKRLANIYFARYPAANRAPEEVTKEPPQQGPRKNIRFLKGARTPLIRIGFHAARMGTDDFYALDGLSMILGHGRGALMTQNILNKGLAVEAWAHNPDNRYGGMVVLGGSPNAPEELKNKDLSDEEKRQIYVKACEELEKLLFQETEKLKTELISERELQRIMKLTQRELLNQMRSNEQLAQTLASMEVRIGWRYLQSYLAKINELTPDDINRVAKKYFRNENKTSVYVIPGGEPDRRPEHYSESRSMSGSAAANVARPKTFENHSIHKTPASWKHPLSFNRSPKKIIYQQAETAQINKAKVFYLPDTELPLIDLTILVKAGEVDVSDSKIGLPEILDESLIEGGTENYSPTELAMVLDENAIDLSISVLEEHTEIKLSVIKEEWEKGISLLQEILLKPRFDPDILAAVKKQAVTALEREGGNADAVSFREKMRWHFKDHRYGRDPLLGIKTIPTISQDDLKNFLKTNFLPANMTIAISGDIEKAQALKSLKKLFKNFPRLKVSQRNLSDPTENAPFLALINKPGQVQSKVALSLPSVKRTHPDFFKIYLLMDVFGGNDAMMITRLREDLGLVYYSGFYQMYKWQAGLLFGIIACKGDKTGQAIFETLEIMKGLQKTIPESMLEQKRLDTLNSFIFNVDSPSALVKTYGYYSMRKEPLNSLEIIQDAFMNTSKEELLALANKLLDLKKLQIIVVGDKSIDVEQEGGSKITLEEELKLLAKKLGLPYKEIPMR</sequence>
<proteinExistence type="inferred from homology"/>
<dbReference type="PROSITE" id="PS00143">
    <property type="entry name" value="INSULINASE"/>
    <property type="match status" value="1"/>
</dbReference>
<evidence type="ECO:0000313" key="8">
    <source>
        <dbReference type="Proteomes" id="UP001594351"/>
    </source>
</evidence>
<dbReference type="InterPro" id="IPR007863">
    <property type="entry name" value="Peptidase_M16_C"/>
</dbReference>
<dbReference type="Pfam" id="PF05193">
    <property type="entry name" value="Peptidase_M16_C"/>
    <property type="match status" value="2"/>
</dbReference>
<dbReference type="PANTHER" id="PTHR11851:SF49">
    <property type="entry name" value="MITOCHONDRIAL-PROCESSING PEPTIDASE SUBUNIT ALPHA"/>
    <property type="match status" value="1"/>
</dbReference>
<evidence type="ECO:0000259" key="6">
    <source>
        <dbReference type="Pfam" id="PF05193"/>
    </source>
</evidence>
<dbReference type="InterPro" id="IPR011765">
    <property type="entry name" value="Pept_M16_N"/>
</dbReference>
<evidence type="ECO:0000256" key="2">
    <source>
        <dbReference type="RuleBase" id="RU004447"/>
    </source>
</evidence>
<feature type="domain" description="Peptidase M16 C-terminal" evidence="6">
    <location>
        <begin position="737"/>
        <end position="906"/>
    </location>
</feature>
<dbReference type="Pfam" id="PF00675">
    <property type="entry name" value="Peptidase_M16"/>
    <property type="match status" value="1"/>
</dbReference>
<dbReference type="InterPro" id="IPR001431">
    <property type="entry name" value="Pept_M16_Zn_BS"/>
</dbReference>
<reference evidence="7 8" key="1">
    <citation type="submission" date="2024-09" db="EMBL/GenBank/DDBJ databases">
        <title>Laminarin stimulates single cell rates of sulfate reduction while oxygen inhibits transcriptomic activity in coastal marine sediment.</title>
        <authorList>
            <person name="Lindsay M."/>
            <person name="Orcutt B."/>
            <person name="Emerson D."/>
            <person name="Stepanauskas R."/>
            <person name="D'Angelo T."/>
        </authorList>
    </citation>
    <scope>NUCLEOTIDE SEQUENCE [LARGE SCALE GENOMIC DNA]</scope>
    <source>
        <strain evidence="7">SAG AM-311-K15</strain>
    </source>
</reference>
<evidence type="ECO:0000313" key="7">
    <source>
        <dbReference type="EMBL" id="MFC1851163.1"/>
    </source>
</evidence>
<protein>
    <submittedName>
        <fullName evidence="7">M16 family metallopeptidase</fullName>
    </submittedName>
</protein>
<feature type="compositionally biased region" description="Basic and acidic residues" evidence="3">
    <location>
        <begin position="515"/>
        <end position="525"/>
    </location>
</feature>
<comment type="caution">
    <text evidence="7">The sequence shown here is derived from an EMBL/GenBank/DDBJ whole genome shotgun (WGS) entry which is preliminary data.</text>
</comment>
<evidence type="ECO:0000256" key="1">
    <source>
        <dbReference type="ARBA" id="ARBA00007261"/>
    </source>
</evidence>
<dbReference type="SUPFAM" id="SSF63411">
    <property type="entry name" value="LuxS/MPP-like metallohydrolase"/>
    <property type="match status" value="4"/>
</dbReference>
<keyword evidence="8" id="KW-1185">Reference proteome</keyword>
<evidence type="ECO:0000256" key="4">
    <source>
        <dbReference type="SAM" id="SignalP"/>
    </source>
</evidence>